<evidence type="ECO:0000256" key="2">
    <source>
        <dbReference type="SAM" id="Phobius"/>
    </source>
</evidence>
<keyword evidence="2" id="KW-0472">Membrane</keyword>
<dbReference type="EMBL" id="CP108084">
    <property type="protein sequence ID" value="WUP49046.1"/>
    <property type="molecule type" value="Genomic_DNA"/>
</dbReference>
<feature type="transmembrane region" description="Helical" evidence="2">
    <location>
        <begin position="12"/>
        <end position="32"/>
    </location>
</feature>
<sequence>MDLSRPARVGALCWLAAAPLFLVANVVTGLGWRQPSYSWVAHNISDLGNVECGIWDSTRPRYVCSPWHPLMNATFLMTALLLVAGLVLTWRALGRGVVVRVAQSMLLLAGVGYALAGAYPADVDENRHFLAALLIMGVGNIGLPLAGLAPRTTVLGRLRILTLAAGLTALVGSVLFFAQQEVGIGLGGMERVAVFPFPVWACCLGAILLATGTRASRDGRAATHLRIPGDAVVAAHEAALAAGAAAVNHRHARPDPARRAQRRPPAGDSR</sequence>
<dbReference type="Pfam" id="PF06197">
    <property type="entry name" value="DUF998"/>
    <property type="match status" value="1"/>
</dbReference>
<keyword evidence="2" id="KW-1133">Transmembrane helix</keyword>
<evidence type="ECO:0000256" key="1">
    <source>
        <dbReference type="SAM" id="MobiDB-lite"/>
    </source>
</evidence>
<feature type="region of interest" description="Disordered" evidence="1">
    <location>
        <begin position="249"/>
        <end position="270"/>
    </location>
</feature>
<keyword evidence="4" id="KW-1185">Reference proteome</keyword>
<feature type="transmembrane region" description="Helical" evidence="2">
    <location>
        <begin position="70"/>
        <end position="90"/>
    </location>
</feature>
<dbReference type="Proteomes" id="UP001432190">
    <property type="component" value="Chromosome"/>
</dbReference>
<organism evidence="3 4">
    <name type="scientific">Micromonospora globbae</name>
    <dbReference type="NCBI Taxonomy" id="1894969"/>
    <lineage>
        <taxon>Bacteria</taxon>
        <taxon>Bacillati</taxon>
        <taxon>Actinomycetota</taxon>
        <taxon>Actinomycetes</taxon>
        <taxon>Micromonosporales</taxon>
        <taxon>Micromonosporaceae</taxon>
        <taxon>Micromonospora</taxon>
    </lineage>
</organism>
<feature type="transmembrane region" description="Helical" evidence="2">
    <location>
        <begin position="192"/>
        <end position="210"/>
    </location>
</feature>
<evidence type="ECO:0000313" key="3">
    <source>
        <dbReference type="EMBL" id="WUP49046.1"/>
    </source>
</evidence>
<proteinExistence type="predicted"/>
<feature type="transmembrane region" description="Helical" evidence="2">
    <location>
        <begin position="160"/>
        <end position="180"/>
    </location>
</feature>
<dbReference type="RefSeq" id="WP_328851329.1">
    <property type="nucleotide sequence ID" value="NZ_CP108084.1"/>
</dbReference>
<name>A0ABZ1S3M4_9ACTN</name>
<keyword evidence="2" id="KW-0812">Transmembrane</keyword>
<evidence type="ECO:0000313" key="4">
    <source>
        <dbReference type="Proteomes" id="UP001432190"/>
    </source>
</evidence>
<feature type="transmembrane region" description="Helical" evidence="2">
    <location>
        <begin position="128"/>
        <end position="148"/>
    </location>
</feature>
<dbReference type="InterPro" id="IPR009339">
    <property type="entry name" value="DUF998"/>
</dbReference>
<feature type="transmembrane region" description="Helical" evidence="2">
    <location>
        <begin position="97"/>
        <end position="116"/>
    </location>
</feature>
<protein>
    <submittedName>
        <fullName evidence="3">DUF998 domain-containing protein</fullName>
    </submittedName>
</protein>
<accession>A0ABZ1S3M4</accession>
<gene>
    <name evidence="3" type="ORF">OG994_26360</name>
</gene>
<reference evidence="3" key="1">
    <citation type="submission" date="2022-10" db="EMBL/GenBank/DDBJ databases">
        <title>The complete genomes of actinobacterial strains from the NBC collection.</title>
        <authorList>
            <person name="Joergensen T.S."/>
            <person name="Alvarez Arevalo M."/>
            <person name="Sterndorff E.B."/>
            <person name="Faurdal D."/>
            <person name="Vuksanovic O."/>
            <person name="Mourched A.-S."/>
            <person name="Charusanti P."/>
            <person name="Shaw S."/>
            <person name="Blin K."/>
            <person name="Weber T."/>
        </authorList>
    </citation>
    <scope>NUCLEOTIDE SEQUENCE</scope>
    <source>
        <strain evidence="3">NBC_00256</strain>
    </source>
</reference>